<evidence type="ECO:0000313" key="10">
    <source>
        <dbReference type="Proteomes" id="UP000661435"/>
    </source>
</evidence>
<dbReference type="InterPro" id="IPR011006">
    <property type="entry name" value="CheY-like_superfamily"/>
</dbReference>
<dbReference type="Pfam" id="PF12833">
    <property type="entry name" value="HTH_18"/>
    <property type="match status" value="1"/>
</dbReference>
<dbReference type="Gene3D" id="3.40.50.2300">
    <property type="match status" value="1"/>
</dbReference>
<feature type="domain" description="HTH araC/xylS-type" evidence="7">
    <location>
        <begin position="256"/>
        <end position="354"/>
    </location>
</feature>
<keyword evidence="2" id="KW-0805">Transcription regulation</keyword>
<proteinExistence type="predicted"/>
<dbReference type="SMART" id="SM00448">
    <property type="entry name" value="REC"/>
    <property type="match status" value="1"/>
</dbReference>
<keyword evidence="3" id="KW-0238">DNA-binding</keyword>
<evidence type="ECO:0000256" key="6">
    <source>
        <dbReference type="PROSITE-ProRule" id="PRU00169"/>
    </source>
</evidence>
<dbReference type="InterPro" id="IPR018060">
    <property type="entry name" value="HTH_AraC"/>
</dbReference>
<evidence type="ECO:0000259" key="8">
    <source>
        <dbReference type="PROSITE" id="PS50110"/>
    </source>
</evidence>
<dbReference type="SUPFAM" id="SSF52172">
    <property type="entry name" value="CheY-like"/>
    <property type="match status" value="1"/>
</dbReference>
<reference evidence="9" key="1">
    <citation type="submission" date="2020-08" db="EMBL/GenBank/DDBJ databases">
        <title>Genome public.</title>
        <authorList>
            <person name="Liu C."/>
            <person name="Sun Q."/>
        </authorList>
    </citation>
    <scope>NUCLEOTIDE SEQUENCE</scope>
    <source>
        <strain evidence="9">NSJ-51</strain>
    </source>
</reference>
<evidence type="ECO:0000256" key="4">
    <source>
        <dbReference type="ARBA" id="ARBA00023163"/>
    </source>
</evidence>
<dbReference type="PROSITE" id="PS50110">
    <property type="entry name" value="RESPONSE_REGULATORY"/>
    <property type="match status" value="1"/>
</dbReference>
<dbReference type="SUPFAM" id="SSF46689">
    <property type="entry name" value="Homeodomain-like"/>
    <property type="match status" value="2"/>
</dbReference>
<comment type="function">
    <text evidence="5">May play the central regulatory role in sporulation. It may be an element of the effector pathway responsible for the activation of sporulation genes in response to nutritional stress. Spo0A may act in concert with spo0H (a sigma factor) to control the expression of some genes that are critical to the sporulation process.</text>
</comment>
<dbReference type="GO" id="GO:0000160">
    <property type="term" value="P:phosphorelay signal transduction system"/>
    <property type="evidence" value="ECO:0007669"/>
    <property type="project" value="InterPro"/>
</dbReference>
<feature type="modified residue" description="4-aspartylphosphate" evidence="6">
    <location>
        <position position="56"/>
    </location>
</feature>
<sequence>MNCTAVIIDDEPCVRDVVKALGHWSELGIAVVGEAEDGAAGLELVMQLKPDIVISDVKMPRMSGLELASRLQSAPCPPQVMIVSGYDDYDLVRQALKCGVTDYLLKPIKESELNEQLTACARAVSQRSADALKPSEWQAILEGKPWLVRFRSFQYELGELLRSADKKVIQERFAALKAGIGGDAGLPETIYCYYSLVAVLQGFMQENGLEGGGELSYVFGSGDDMDGVLNRVCEWFCEASDEAARRLRQRGRLDIGQVRQYISENYDKNLSLQSVADHFYVSREYLSRSFKAEYKGSFSEYLLSCRMERAKVLLVEYNLPIKEVWRMLRFVDQTHFYKCFKRYFGMTPGEIRAASKTDNKTGQA</sequence>
<evidence type="ECO:0000256" key="1">
    <source>
        <dbReference type="ARBA" id="ARBA00018672"/>
    </source>
</evidence>
<organism evidence="9 10">
    <name type="scientific">Lawsonibacter hominis</name>
    <dbReference type="NCBI Taxonomy" id="2763053"/>
    <lineage>
        <taxon>Bacteria</taxon>
        <taxon>Bacillati</taxon>
        <taxon>Bacillota</taxon>
        <taxon>Clostridia</taxon>
        <taxon>Eubacteriales</taxon>
        <taxon>Oscillospiraceae</taxon>
        <taxon>Lawsonibacter</taxon>
    </lineage>
</organism>
<keyword evidence="4" id="KW-0804">Transcription</keyword>
<feature type="domain" description="Response regulatory" evidence="8">
    <location>
        <begin position="4"/>
        <end position="121"/>
    </location>
</feature>
<dbReference type="AlphaFoldDB" id="A0A8J6JDZ8"/>
<dbReference type="SMART" id="SM00342">
    <property type="entry name" value="HTH_ARAC"/>
    <property type="match status" value="1"/>
</dbReference>
<dbReference type="InterPro" id="IPR001789">
    <property type="entry name" value="Sig_transdc_resp-reg_receiver"/>
</dbReference>
<dbReference type="PANTHER" id="PTHR43280:SF10">
    <property type="entry name" value="REGULATORY PROTEIN POCR"/>
    <property type="match status" value="1"/>
</dbReference>
<name>A0A8J6JDZ8_9FIRM</name>
<dbReference type="PANTHER" id="PTHR43280">
    <property type="entry name" value="ARAC-FAMILY TRANSCRIPTIONAL REGULATOR"/>
    <property type="match status" value="1"/>
</dbReference>
<evidence type="ECO:0000313" key="9">
    <source>
        <dbReference type="EMBL" id="MBC5732929.1"/>
    </source>
</evidence>
<protein>
    <recommendedName>
        <fullName evidence="1">Stage 0 sporulation protein A homolog</fullName>
    </recommendedName>
</protein>
<dbReference type="GO" id="GO:0003700">
    <property type="term" value="F:DNA-binding transcription factor activity"/>
    <property type="evidence" value="ECO:0007669"/>
    <property type="project" value="InterPro"/>
</dbReference>
<dbReference type="EMBL" id="JACOPP010000004">
    <property type="protein sequence ID" value="MBC5732929.1"/>
    <property type="molecule type" value="Genomic_DNA"/>
</dbReference>
<dbReference type="Proteomes" id="UP000661435">
    <property type="component" value="Unassembled WGS sequence"/>
</dbReference>
<dbReference type="Gene3D" id="1.10.10.60">
    <property type="entry name" value="Homeodomain-like"/>
    <property type="match status" value="2"/>
</dbReference>
<dbReference type="RefSeq" id="WP_186906831.1">
    <property type="nucleotide sequence ID" value="NZ_JACOPP010000004.1"/>
</dbReference>
<dbReference type="CDD" id="cd17536">
    <property type="entry name" value="REC_YesN-like"/>
    <property type="match status" value="1"/>
</dbReference>
<keyword evidence="6" id="KW-0597">Phosphoprotein</keyword>
<accession>A0A8J6JDZ8</accession>
<dbReference type="PROSITE" id="PS01124">
    <property type="entry name" value="HTH_ARAC_FAMILY_2"/>
    <property type="match status" value="1"/>
</dbReference>
<gene>
    <name evidence="9" type="ORF">H8S57_04205</name>
</gene>
<evidence type="ECO:0000256" key="5">
    <source>
        <dbReference type="ARBA" id="ARBA00024867"/>
    </source>
</evidence>
<dbReference type="Pfam" id="PF00072">
    <property type="entry name" value="Response_reg"/>
    <property type="match status" value="1"/>
</dbReference>
<dbReference type="GO" id="GO:0043565">
    <property type="term" value="F:sequence-specific DNA binding"/>
    <property type="evidence" value="ECO:0007669"/>
    <property type="project" value="InterPro"/>
</dbReference>
<keyword evidence="10" id="KW-1185">Reference proteome</keyword>
<evidence type="ECO:0000259" key="7">
    <source>
        <dbReference type="PROSITE" id="PS01124"/>
    </source>
</evidence>
<dbReference type="InterPro" id="IPR009057">
    <property type="entry name" value="Homeodomain-like_sf"/>
</dbReference>
<evidence type="ECO:0000256" key="3">
    <source>
        <dbReference type="ARBA" id="ARBA00023125"/>
    </source>
</evidence>
<comment type="caution">
    <text evidence="9">The sequence shown here is derived from an EMBL/GenBank/DDBJ whole genome shotgun (WGS) entry which is preliminary data.</text>
</comment>
<evidence type="ECO:0000256" key="2">
    <source>
        <dbReference type="ARBA" id="ARBA00023015"/>
    </source>
</evidence>